<comment type="similarity">
    <text evidence="4">In the C-terminal section; belongs to the pectinesterase family.</text>
</comment>
<comment type="catalytic activity">
    <reaction evidence="11 14">
        <text>[(1-&gt;4)-alpha-D-galacturonosyl methyl ester](n) + n H2O = [(1-&gt;4)-alpha-D-galacturonosyl](n) + n methanol + n H(+)</text>
        <dbReference type="Rhea" id="RHEA:22380"/>
        <dbReference type="Rhea" id="RHEA-COMP:14570"/>
        <dbReference type="Rhea" id="RHEA-COMP:14573"/>
        <dbReference type="ChEBI" id="CHEBI:15377"/>
        <dbReference type="ChEBI" id="CHEBI:15378"/>
        <dbReference type="ChEBI" id="CHEBI:17790"/>
        <dbReference type="ChEBI" id="CHEBI:140522"/>
        <dbReference type="ChEBI" id="CHEBI:140523"/>
        <dbReference type="EC" id="3.1.1.11"/>
    </reaction>
</comment>
<sequence>MASLLSFFVLLSFISSSSSASRCLQRELLEDPIPPEILQACNATRFQDSCKSSLSQTHLPTPPKPMDIILASIQISSQNLQTAQSMVKSLADKSNNINLTTSATFCLEGLNMSQYRLNLSSSNDTLPRGRIKDARAWMSAALAYQYDCFSGLKKVNDSKEVNDTMASLLSLTGLTSNALSMIVSYDLFGNETGLWKPPLTERSGFWGDRVGGGGAVSGFRGGGGFPLKTEVDATVCKDGEGKGCSHRTVQSAVDAGPEDLDGGRRFVIYIKEGVYEEIVRVPLEKKNVVFLGDGMGKTVITGNLSVAMVGVSTPGSATVAVLGDGFMARDLTFQNTAGPIINQALAFRSDSDLSLFYNCEFLGQQDTLLAHSLRQLYKSCRIAGTVDFIFGNSAAIFEDCLILILPRLLEPEKGETNVIAAHGRTDPAQSTGFVFQNCTINGTADYMALYNQNPKVHKNFLGRPWKEYSRTVFIHSHMDALISPEGWLAWDGDFALLTLYYGEFENVGPGANLSARVNWSSQIPPEHVSAYSLENFIQGDEWMSSGSKTLCARTVSISNFLLLVVLYVLQLN</sequence>
<dbReference type="FunFam" id="1.20.140.40:FF:000021">
    <property type="entry name" value="Probable pectinesterase/pectinesterase inhibitor 51"/>
    <property type="match status" value="1"/>
</dbReference>
<dbReference type="Gene3D" id="2.160.20.10">
    <property type="entry name" value="Single-stranded right-handed beta-helix, Pectin lyase-like"/>
    <property type="match status" value="1"/>
</dbReference>
<gene>
    <name evidence="16" type="ORF">CKAN_02205000</name>
</gene>
<evidence type="ECO:0000256" key="7">
    <source>
        <dbReference type="ARBA" id="ARBA00022801"/>
    </source>
</evidence>
<dbReference type="InterPro" id="IPR000070">
    <property type="entry name" value="Pectinesterase_cat"/>
</dbReference>
<accession>A0A3S3N5M8</accession>
<evidence type="ECO:0000256" key="10">
    <source>
        <dbReference type="ARBA" id="ARBA00023180"/>
    </source>
</evidence>
<evidence type="ECO:0000256" key="1">
    <source>
        <dbReference type="ARBA" id="ARBA00004191"/>
    </source>
</evidence>
<comment type="function">
    <text evidence="12">Acts in the modification of cell walls via demethylesterification of cell wall pectin.</text>
</comment>
<dbReference type="OrthoDB" id="2019149at2759"/>
<keyword evidence="7 14" id="KW-0378">Hydrolase</keyword>
<evidence type="ECO:0000256" key="13">
    <source>
        <dbReference type="PROSITE-ProRule" id="PRU10040"/>
    </source>
</evidence>
<evidence type="ECO:0000313" key="16">
    <source>
        <dbReference type="EMBL" id="RWR92825.1"/>
    </source>
</evidence>
<keyword evidence="9" id="KW-1015">Disulfide bond</keyword>
<evidence type="ECO:0000256" key="11">
    <source>
        <dbReference type="ARBA" id="ARBA00047928"/>
    </source>
</evidence>
<evidence type="ECO:0000256" key="5">
    <source>
        <dbReference type="ARBA" id="ARBA00013229"/>
    </source>
</evidence>
<reference evidence="16 17" key="1">
    <citation type="journal article" date="2019" name="Nat. Plants">
        <title>Stout camphor tree genome fills gaps in understanding of flowering plant genome evolution.</title>
        <authorList>
            <person name="Chaw S.M."/>
            <person name="Liu Y.C."/>
            <person name="Wu Y.W."/>
            <person name="Wang H.Y."/>
            <person name="Lin C.I."/>
            <person name="Wu C.S."/>
            <person name="Ke H.M."/>
            <person name="Chang L.Y."/>
            <person name="Hsu C.Y."/>
            <person name="Yang H.T."/>
            <person name="Sudianto E."/>
            <person name="Hsu M.H."/>
            <person name="Wu K.P."/>
            <person name="Wang L.N."/>
            <person name="Leebens-Mack J.H."/>
            <person name="Tsai I.J."/>
        </authorList>
    </citation>
    <scope>NUCLEOTIDE SEQUENCE [LARGE SCALE GENOMIC DNA]</scope>
    <source>
        <strain evidence="17">cv. Chaw 1501</strain>
        <tissue evidence="16">Young leaves</tissue>
    </source>
</reference>
<evidence type="ECO:0000256" key="8">
    <source>
        <dbReference type="ARBA" id="ARBA00023085"/>
    </source>
</evidence>
<feature type="chain" id="PRO_5018382986" description="Pectinesterase" evidence="14">
    <location>
        <begin position="21"/>
        <end position="572"/>
    </location>
</feature>
<evidence type="ECO:0000256" key="3">
    <source>
        <dbReference type="ARBA" id="ARBA00006027"/>
    </source>
</evidence>
<keyword evidence="14" id="KW-0732">Signal</keyword>
<comment type="subcellular location">
    <subcellularLocation>
        <location evidence="1">Secreted</location>
        <location evidence="1">Cell wall</location>
    </subcellularLocation>
</comment>
<comment type="similarity">
    <text evidence="3">In the N-terminal section; belongs to the PMEI family.</text>
</comment>
<evidence type="ECO:0000256" key="12">
    <source>
        <dbReference type="ARBA" id="ARBA00057335"/>
    </source>
</evidence>
<dbReference type="GO" id="GO:0045490">
    <property type="term" value="P:pectin catabolic process"/>
    <property type="evidence" value="ECO:0007669"/>
    <property type="project" value="UniProtKB-UniRule"/>
</dbReference>
<name>A0A3S3N5M8_9MAGN</name>
<evidence type="ECO:0000256" key="6">
    <source>
        <dbReference type="ARBA" id="ARBA00022512"/>
    </source>
</evidence>
<evidence type="ECO:0000256" key="2">
    <source>
        <dbReference type="ARBA" id="ARBA00005184"/>
    </source>
</evidence>
<feature type="active site" evidence="13">
    <location>
        <position position="387"/>
    </location>
</feature>
<dbReference type="NCBIfam" id="TIGR01614">
    <property type="entry name" value="PME_inhib"/>
    <property type="match status" value="1"/>
</dbReference>
<evidence type="ECO:0000259" key="15">
    <source>
        <dbReference type="SMART" id="SM00856"/>
    </source>
</evidence>
<dbReference type="InterPro" id="IPR006501">
    <property type="entry name" value="Pectinesterase_inhib_dom"/>
</dbReference>
<dbReference type="Proteomes" id="UP000283530">
    <property type="component" value="Unassembled WGS sequence"/>
</dbReference>
<dbReference type="InterPro" id="IPR035513">
    <property type="entry name" value="Invertase/methylesterase_inhib"/>
</dbReference>
<dbReference type="AlphaFoldDB" id="A0A3S3N5M8"/>
<dbReference type="STRING" id="337451.A0A3S3N5M8"/>
<keyword evidence="10" id="KW-0325">Glycoprotein</keyword>
<dbReference type="Pfam" id="PF04043">
    <property type="entry name" value="PMEI"/>
    <property type="match status" value="1"/>
</dbReference>
<dbReference type="CDD" id="cd15798">
    <property type="entry name" value="PMEI-like_3"/>
    <property type="match status" value="1"/>
</dbReference>
<dbReference type="GO" id="GO:0004857">
    <property type="term" value="F:enzyme inhibitor activity"/>
    <property type="evidence" value="ECO:0007669"/>
    <property type="project" value="InterPro"/>
</dbReference>
<dbReference type="SUPFAM" id="SSF101148">
    <property type="entry name" value="Plant invertase/pectin methylesterase inhibitor"/>
    <property type="match status" value="1"/>
</dbReference>
<organism evidence="16 17">
    <name type="scientific">Cinnamomum micranthum f. kanehirae</name>
    <dbReference type="NCBI Taxonomy" id="337451"/>
    <lineage>
        <taxon>Eukaryota</taxon>
        <taxon>Viridiplantae</taxon>
        <taxon>Streptophyta</taxon>
        <taxon>Embryophyta</taxon>
        <taxon>Tracheophyta</taxon>
        <taxon>Spermatophyta</taxon>
        <taxon>Magnoliopsida</taxon>
        <taxon>Magnoliidae</taxon>
        <taxon>Laurales</taxon>
        <taxon>Lauraceae</taxon>
        <taxon>Cinnamomum</taxon>
    </lineage>
</organism>
<comment type="caution">
    <text evidence="16">The sequence shown here is derived from an EMBL/GenBank/DDBJ whole genome shotgun (WGS) entry which is preliminary data.</text>
</comment>
<evidence type="ECO:0000256" key="9">
    <source>
        <dbReference type="ARBA" id="ARBA00023157"/>
    </source>
</evidence>
<dbReference type="Gene3D" id="1.20.140.40">
    <property type="entry name" value="Invertase/pectin methylesterase inhibitor family protein"/>
    <property type="match status" value="1"/>
</dbReference>
<dbReference type="SUPFAM" id="SSF51126">
    <property type="entry name" value="Pectin lyase-like"/>
    <property type="match status" value="1"/>
</dbReference>
<keyword evidence="8 14" id="KW-0063">Aspartyl esterase</keyword>
<dbReference type="UniPathway" id="UPA00545">
    <property type="reaction ID" value="UER00823"/>
</dbReference>
<dbReference type="EC" id="3.1.1.11" evidence="5 14"/>
<dbReference type="InterPro" id="IPR012334">
    <property type="entry name" value="Pectin_lyas_fold"/>
</dbReference>
<dbReference type="Pfam" id="PF01095">
    <property type="entry name" value="Pectinesterase"/>
    <property type="match status" value="1"/>
</dbReference>
<keyword evidence="6" id="KW-0134">Cell wall</keyword>
<dbReference type="GO" id="GO:0030599">
    <property type="term" value="F:pectinesterase activity"/>
    <property type="evidence" value="ECO:0007669"/>
    <property type="project" value="UniProtKB-UniRule"/>
</dbReference>
<keyword evidence="6" id="KW-0964">Secreted</keyword>
<protein>
    <recommendedName>
        <fullName evidence="5 14">Pectinesterase</fullName>
        <ecNumber evidence="5 14">3.1.1.11</ecNumber>
    </recommendedName>
</protein>
<dbReference type="FunFam" id="2.160.20.10:FF:000029">
    <property type="entry name" value="Pectinesterase 4"/>
    <property type="match status" value="1"/>
</dbReference>
<evidence type="ECO:0000256" key="4">
    <source>
        <dbReference type="ARBA" id="ARBA00007786"/>
    </source>
</evidence>
<proteinExistence type="inferred from homology"/>
<keyword evidence="17" id="KW-1185">Reference proteome</keyword>
<dbReference type="SMART" id="SM00856">
    <property type="entry name" value="PMEI"/>
    <property type="match status" value="1"/>
</dbReference>
<dbReference type="EMBL" id="QPKB01000009">
    <property type="protein sequence ID" value="RWR92825.1"/>
    <property type="molecule type" value="Genomic_DNA"/>
</dbReference>
<dbReference type="GO" id="GO:0042545">
    <property type="term" value="P:cell wall modification"/>
    <property type="evidence" value="ECO:0007669"/>
    <property type="project" value="UniProtKB-UniRule"/>
</dbReference>
<evidence type="ECO:0000313" key="17">
    <source>
        <dbReference type="Proteomes" id="UP000283530"/>
    </source>
</evidence>
<dbReference type="InterPro" id="IPR011050">
    <property type="entry name" value="Pectin_lyase_fold/virulence"/>
</dbReference>
<comment type="pathway">
    <text evidence="2 14">Glycan metabolism; pectin degradation; 2-dehydro-3-deoxy-D-gluconate from pectin: step 1/5.</text>
</comment>
<evidence type="ECO:0000256" key="14">
    <source>
        <dbReference type="RuleBase" id="RU000589"/>
    </source>
</evidence>
<dbReference type="InterPro" id="IPR033131">
    <property type="entry name" value="Pectinesterase_Asp_AS"/>
</dbReference>
<feature type="signal peptide" evidence="14">
    <location>
        <begin position="1"/>
        <end position="20"/>
    </location>
</feature>
<dbReference type="PROSITE" id="PS00503">
    <property type="entry name" value="PECTINESTERASE_2"/>
    <property type="match status" value="1"/>
</dbReference>
<feature type="domain" description="Pectinesterase inhibitor" evidence="15">
    <location>
        <begin position="32"/>
        <end position="181"/>
    </location>
</feature>
<dbReference type="PANTHER" id="PTHR31707">
    <property type="entry name" value="PECTINESTERASE"/>
    <property type="match status" value="1"/>
</dbReference>